<keyword evidence="3" id="KW-0805">Transcription regulation</keyword>
<dbReference type="STRING" id="426701.SAMN04488098_100761"/>
<dbReference type="InterPro" id="IPR039425">
    <property type="entry name" value="RNA_pol_sigma-70-like"/>
</dbReference>
<dbReference type="GO" id="GO:0006352">
    <property type="term" value="P:DNA-templated transcription initiation"/>
    <property type="evidence" value="ECO:0007669"/>
    <property type="project" value="InterPro"/>
</dbReference>
<proteinExistence type="inferred from homology"/>
<dbReference type="InterPro" id="IPR013325">
    <property type="entry name" value="RNA_pol_sigma_r2"/>
</dbReference>
<dbReference type="GO" id="GO:0016987">
    <property type="term" value="F:sigma factor activity"/>
    <property type="evidence" value="ECO:0007669"/>
    <property type="project" value="UniProtKB-KW"/>
</dbReference>
<dbReference type="NCBIfam" id="TIGR02937">
    <property type="entry name" value="sigma70-ECF"/>
    <property type="match status" value="1"/>
</dbReference>
<evidence type="ECO:0000256" key="3">
    <source>
        <dbReference type="ARBA" id="ARBA00023015"/>
    </source>
</evidence>
<feature type="domain" description="RNA polymerase sigma-70 region 2" evidence="7">
    <location>
        <begin position="49"/>
        <end position="107"/>
    </location>
</feature>
<keyword evidence="5" id="KW-0804">Transcription</keyword>
<dbReference type="SUPFAM" id="SSF46894">
    <property type="entry name" value="C-terminal effector domain of the bipartite response regulators"/>
    <property type="match status" value="1"/>
</dbReference>
<comment type="similarity">
    <text evidence="1">Belongs to the sigma-70 factor family.</text>
</comment>
<dbReference type="Proteomes" id="UP000199433">
    <property type="component" value="Unassembled WGS sequence"/>
</dbReference>
<evidence type="ECO:0000256" key="2">
    <source>
        <dbReference type="ARBA" id="ARBA00021245"/>
    </source>
</evidence>
<evidence type="ECO:0000256" key="4">
    <source>
        <dbReference type="ARBA" id="ARBA00023082"/>
    </source>
</evidence>
<accession>A0A1G8XRK0</accession>
<dbReference type="PANTHER" id="PTHR43133">
    <property type="entry name" value="RNA POLYMERASE ECF-TYPE SIGMA FACTO"/>
    <property type="match status" value="1"/>
</dbReference>
<sequence length="207" mass="24234">MQTNPVTNTPSKKKPYRDIIDPINDSLIYQIQSGDHSAFPVLLDRCQILINRAIVRRYIKGYDRDDLYQEACLVLVESSQKYEFNKGMTFNQYICLCMDNHFNRLIRWNNALKRQSIRDALSLDGMIEESGLQLSESFSSPGPEDWPIIEETVENYLVYLSPFEREVCVLCYKGHTYDSIAEELKCSRKKVVNAKHRCTEKFRKLFL</sequence>
<dbReference type="Pfam" id="PF04542">
    <property type="entry name" value="Sigma70_r2"/>
    <property type="match status" value="1"/>
</dbReference>
<evidence type="ECO:0000256" key="6">
    <source>
        <dbReference type="ARBA" id="ARBA00024701"/>
    </source>
</evidence>
<dbReference type="GO" id="GO:0003677">
    <property type="term" value="F:DNA binding"/>
    <property type="evidence" value="ECO:0007669"/>
    <property type="project" value="InterPro"/>
</dbReference>
<evidence type="ECO:0000259" key="7">
    <source>
        <dbReference type="Pfam" id="PF04542"/>
    </source>
</evidence>
<dbReference type="InterPro" id="IPR007627">
    <property type="entry name" value="RNA_pol_sigma70_r2"/>
</dbReference>
<dbReference type="Gene3D" id="1.10.1740.10">
    <property type="match status" value="1"/>
</dbReference>
<evidence type="ECO:0000256" key="1">
    <source>
        <dbReference type="ARBA" id="ARBA00007788"/>
    </source>
</evidence>
<dbReference type="InterPro" id="IPR014284">
    <property type="entry name" value="RNA_pol_sigma-70_dom"/>
</dbReference>
<comment type="function">
    <text evidence="6">Sigma factors are initiation factors that promote the attachment of RNA polymerase to specific initiation sites and are then released. Sigma-S contributes to the protection against external stress, thus playing a role in cellular fitness and survival.</text>
</comment>
<dbReference type="InterPro" id="IPR036388">
    <property type="entry name" value="WH-like_DNA-bd_sf"/>
</dbReference>
<evidence type="ECO:0000256" key="5">
    <source>
        <dbReference type="ARBA" id="ARBA00023163"/>
    </source>
</evidence>
<name>A0A1G8XRK0_9LACT</name>
<keyword evidence="9" id="KW-1185">Reference proteome</keyword>
<dbReference type="EMBL" id="FNFK01000007">
    <property type="protein sequence ID" value="SDJ93087.1"/>
    <property type="molecule type" value="Genomic_DNA"/>
</dbReference>
<dbReference type="AlphaFoldDB" id="A0A1G8XRK0"/>
<dbReference type="InterPro" id="IPR016032">
    <property type="entry name" value="Sig_transdc_resp-reg_C-effctor"/>
</dbReference>
<dbReference type="SUPFAM" id="SSF88946">
    <property type="entry name" value="Sigma2 domain of RNA polymerase sigma factors"/>
    <property type="match status" value="1"/>
</dbReference>
<dbReference type="PANTHER" id="PTHR43133:SF51">
    <property type="entry name" value="RNA POLYMERASE SIGMA FACTOR"/>
    <property type="match status" value="1"/>
</dbReference>
<dbReference type="RefSeq" id="WP_091265370.1">
    <property type="nucleotide sequence ID" value="NZ_FNFK01000007.1"/>
</dbReference>
<dbReference type="Gene3D" id="1.10.10.10">
    <property type="entry name" value="Winged helix-like DNA-binding domain superfamily/Winged helix DNA-binding domain"/>
    <property type="match status" value="1"/>
</dbReference>
<protein>
    <recommendedName>
        <fullName evidence="2">RNA polymerase sigma factor SigS</fullName>
    </recommendedName>
</protein>
<keyword evidence="4" id="KW-0731">Sigma factor</keyword>
<evidence type="ECO:0000313" key="9">
    <source>
        <dbReference type="Proteomes" id="UP000199433"/>
    </source>
</evidence>
<reference evidence="9" key="1">
    <citation type="submission" date="2016-10" db="EMBL/GenBank/DDBJ databases">
        <authorList>
            <person name="Varghese N."/>
            <person name="Submissions S."/>
        </authorList>
    </citation>
    <scope>NUCLEOTIDE SEQUENCE [LARGE SCALE GENOMIC DNA]</scope>
    <source>
        <strain evidence="9">DSM 19181</strain>
    </source>
</reference>
<organism evidence="8 9">
    <name type="scientific">Alkalibacterium thalassium</name>
    <dbReference type="NCBI Taxonomy" id="426701"/>
    <lineage>
        <taxon>Bacteria</taxon>
        <taxon>Bacillati</taxon>
        <taxon>Bacillota</taxon>
        <taxon>Bacilli</taxon>
        <taxon>Lactobacillales</taxon>
        <taxon>Carnobacteriaceae</taxon>
        <taxon>Alkalibacterium</taxon>
    </lineage>
</organism>
<evidence type="ECO:0000313" key="8">
    <source>
        <dbReference type="EMBL" id="SDJ93087.1"/>
    </source>
</evidence>
<dbReference type="OrthoDB" id="1767844at2"/>
<gene>
    <name evidence="8" type="ORF">SAMN04488098_100761</name>
</gene>